<gene>
    <name evidence="1" type="ORF">P875_00095137</name>
</gene>
<reference evidence="1 2" key="1">
    <citation type="submission" date="2015-02" db="EMBL/GenBank/DDBJ databases">
        <title>Draft genome sequence of Aspergillus parasiticus SU-1.</title>
        <authorList>
            <person name="Yu J."/>
            <person name="Fedorova N."/>
            <person name="Yin Y."/>
            <person name="Losada L."/>
            <person name="Zafar N."/>
            <person name="Taujale R."/>
            <person name="Ehrlich K.C."/>
            <person name="Bhatnagar D."/>
            <person name="Cleveland T.E."/>
            <person name="Bennett J.W."/>
            <person name="Nierman W.C."/>
        </authorList>
    </citation>
    <scope>NUCLEOTIDE SEQUENCE [LARGE SCALE GENOMIC DNA]</scope>
    <source>
        <strain evidence="2">ATCC 56775 / NRRL 5862 / SRRC 143 / SU-1</strain>
    </source>
</reference>
<dbReference type="EMBL" id="JZEE01000612">
    <property type="protein sequence ID" value="KJK62678.1"/>
    <property type="molecule type" value="Genomic_DNA"/>
</dbReference>
<dbReference type="Proteomes" id="UP000033540">
    <property type="component" value="Unassembled WGS sequence"/>
</dbReference>
<organism evidence="1 2">
    <name type="scientific">Aspergillus parasiticus (strain ATCC 56775 / NRRL 5862 / SRRC 143 / SU-1)</name>
    <dbReference type="NCBI Taxonomy" id="1403190"/>
    <lineage>
        <taxon>Eukaryota</taxon>
        <taxon>Fungi</taxon>
        <taxon>Dikarya</taxon>
        <taxon>Ascomycota</taxon>
        <taxon>Pezizomycotina</taxon>
        <taxon>Eurotiomycetes</taxon>
        <taxon>Eurotiomycetidae</taxon>
        <taxon>Eurotiales</taxon>
        <taxon>Aspergillaceae</taxon>
        <taxon>Aspergillus</taxon>
        <taxon>Aspergillus subgen. Circumdati</taxon>
    </lineage>
</organism>
<dbReference type="OrthoDB" id="4493315at2759"/>
<dbReference type="STRING" id="1403190.A0A0F0I9K6"/>
<evidence type="ECO:0000313" key="2">
    <source>
        <dbReference type="Proteomes" id="UP000033540"/>
    </source>
</evidence>
<dbReference type="AlphaFoldDB" id="A0A0F0I9K6"/>
<name>A0A0F0I9K6_ASPPU</name>
<protein>
    <submittedName>
        <fullName evidence="1">Uncharacterized protein</fullName>
    </submittedName>
</protein>
<accession>A0A0F0I9K6</accession>
<proteinExistence type="predicted"/>
<evidence type="ECO:0000313" key="1">
    <source>
        <dbReference type="EMBL" id="KJK62678.1"/>
    </source>
</evidence>
<sequence length="252" mass="28703">MQTKRLLQKSAGMSRVVFIQAQTNLDLDCDLAADWVNNQQISAQGNPTKISLWLELTQWPKYLRNHSFPAVTVLAALPHPSHKPLLVQFSQSLTQLINRAYQTIKNCQVNEFDQIWINSFLQRPGIWDRPIQIHLKPSTYQRYRRPGQLIVLRHQLITVQLAALDWIKISAQRLLHGNSSSSTIQTQLDKVCLAFSIALLNHSLKGDLFKSVLVGFLAALGVDAVNQIFYKLYRYTGYLLGLVKMAQILVVE</sequence>
<comment type="caution">
    <text evidence="1">The sequence shown here is derived from an EMBL/GenBank/DDBJ whole genome shotgun (WGS) entry which is preliminary data.</text>
</comment>